<dbReference type="AlphaFoldDB" id="A0A240BSN1"/>
<evidence type="ECO:0000313" key="4">
    <source>
        <dbReference type="Proteomes" id="UP000215134"/>
    </source>
</evidence>
<organism evidence="3 4">
    <name type="scientific">Serratia ficaria</name>
    <dbReference type="NCBI Taxonomy" id="61651"/>
    <lineage>
        <taxon>Bacteria</taxon>
        <taxon>Pseudomonadati</taxon>
        <taxon>Pseudomonadota</taxon>
        <taxon>Gammaproteobacteria</taxon>
        <taxon>Enterobacterales</taxon>
        <taxon>Yersiniaceae</taxon>
        <taxon>Serratia</taxon>
    </lineage>
</organism>
<feature type="transmembrane region" description="Helical" evidence="1">
    <location>
        <begin position="9"/>
        <end position="25"/>
    </location>
</feature>
<dbReference type="RefSeq" id="WP_095100093.1">
    <property type="nucleotide sequence ID" value="NZ_CAMIQD010000002.1"/>
</dbReference>
<evidence type="ECO:0000256" key="1">
    <source>
        <dbReference type="SAM" id="Phobius"/>
    </source>
</evidence>
<keyword evidence="1" id="KW-0812">Transmembrane</keyword>
<dbReference type="OrthoDB" id="6504656at2"/>
<keyword evidence="1" id="KW-0472">Membrane</keyword>
<keyword evidence="4" id="KW-1185">Reference proteome</keyword>
<reference evidence="3 4" key="1">
    <citation type="submission" date="2017-06" db="EMBL/GenBank/DDBJ databases">
        <authorList>
            <consortium name="Pathogen Informatics"/>
        </authorList>
    </citation>
    <scope>NUCLEOTIDE SEQUENCE [LARGE SCALE GENOMIC DNA]</scope>
    <source>
        <strain evidence="3 4">NCTC12148</strain>
    </source>
</reference>
<evidence type="ECO:0000259" key="2">
    <source>
        <dbReference type="Pfam" id="PF24316"/>
    </source>
</evidence>
<dbReference type="InterPro" id="IPR057562">
    <property type="entry name" value="Tli3-like_dom"/>
</dbReference>
<gene>
    <name evidence="3" type="ORF">SAMEA4384070_01815</name>
</gene>
<evidence type="ECO:0000313" key="3">
    <source>
        <dbReference type="EMBL" id="SNV98724.1"/>
    </source>
</evidence>
<accession>A0A240BSN1</accession>
<proteinExistence type="predicted"/>
<dbReference type="KEGG" id="sfj:SAMEA4384070_1815"/>
<keyword evidence="1" id="KW-1133">Transmembrane helix</keyword>
<name>A0A240BSN1_SERFI</name>
<dbReference type="EMBL" id="LT906479">
    <property type="protein sequence ID" value="SNV98724.1"/>
    <property type="molecule type" value="Genomic_DNA"/>
</dbReference>
<dbReference type="Proteomes" id="UP000215134">
    <property type="component" value="Chromosome 1"/>
</dbReference>
<sequence>MKGNQSNRKIYIILGVIGIVLYGLFKLLQTMAGLTVGGSLGVGLGGMSGSQRLTESRKVETDAPTQVIYHIDEHRFLTLENYIACDKGGQVYYNDIQRGVKTLLGWDIDFNDFSYRRGNNVSAYQGVIINGADNGYLAFPGAVTAQYCGSGNSSTGCPVFIFFSADYGKTFIYRIIAKEYNTPVRFSKLKVMVANDGVYLRDESEPEPDYNNIRRYDYIFRVTKYRFDNDMLINVYGDWDEKIELLIKEELIRKNIPYADKYGPDFDFFDYARKITPPKTNEEINAMADEYSDIASVITKRVYKDKITFPSLPMQSIANKYSCDKAIKAKTITYISKNGRAEVVKNDQ</sequence>
<protein>
    <recommendedName>
        <fullName evidence="2">Tli3-like domain-containing protein</fullName>
    </recommendedName>
</protein>
<feature type="domain" description="Tli3-like" evidence="2">
    <location>
        <begin position="62"/>
        <end position="201"/>
    </location>
</feature>
<dbReference type="GeneID" id="75026982"/>
<dbReference type="Pfam" id="PF24316">
    <property type="entry name" value="Tli3"/>
    <property type="match status" value="1"/>
</dbReference>